<dbReference type="RefSeq" id="WP_377605336.1">
    <property type="nucleotide sequence ID" value="NZ_JBHUME010000012.1"/>
</dbReference>
<gene>
    <name evidence="1" type="ORF">ACFSUF_18740</name>
</gene>
<proteinExistence type="predicted"/>
<reference evidence="2" key="1">
    <citation type="journal article" date="2019" name="Int. J. Syst. Evol. Microbiol.">
        <title>The Global Catalogue of Microorganisms (GCM) 10K type strain sequencing project: providing services to taxonomists for standard genome sequencing and annotation.</title>
        <authorList>
            <consortium name="The Broad Institute Genomics Platform"/>
            <consortium name="The Broad Institute Genome Sequencing Center for Infectious Disease"/>
            <person name="Wu L."/>
            <person name="Ma J."/>
        </authorList>
    </citation>
    <scope>NUCLEOTIDE SEQUENCE [LARGE SCALE GENOMIC DNA]</scope>
    <source>
        <strain evidence="2">KCTC 3950</strain>
    </source>
</reference>
<evidence type="ECO:0008006" key="3">
    <source>
        <dbReference type="Google" id="ProtNLM"/>
    </source>
</evidence>
<dbReference type="Proteomes" id="UP001597541">
    <property type="component" value="Unassembled WGS sequence"/>
</dbReference>
<sequence>MNAETSRDLKITGNGSTSGGRFRHVTITGEGDIHGALHCEQFKCTGRASIQGSVESTICKVNGEVRVEGSWRGKELHFLGQFYAKSGIQGDRLKFRGDIQTGGSCEAETISWKGGGRIKGMLNAEEIRISLYGPCQAKEIGGSRIDVRKNTLSALKDWLHPSGKPELQADLIEGDELYLEYTQAKIVRGSRVTIGNGCSINTVEYKESLKVHAQAVVEVRRKV</sequence>
<comment type="caution">
    <text evidence="1">The sequence shown here is derived from an EMBL/GenBank/DDBJ whole genome shotgun (WGS) entry which is preliminary data.</text>
</comment>
<evidence type="ECO:0000313" key="1">
    <source>
        <dbReference type="EMBL" id="MFD2614453.1"/>
    </source>
</evidence>
<keyword evidence="2" id="KW-1185">Reference proteome</keyword>
<accession>A0ABW5PGS3</accession>
<evidence type="ECO:0000313" key="2">
    <source>
        <dbReference type="Proteomes" id="UP001597541"/>
    </source>
</evidence>
<protein>
    <recommendedName>
        <fullName evidence="3">Bactofilin</fullName>
    </recommendedName>
</protein>
<dbReference type="EMBL" id="JBHUME010000012">
    <property type="protein sequence ID" value="MFD2614453.1"/>
    <property type="molecule type" value="Genomic_DNA"/>
</dbReference>
<organism evidence="1 2">
    <name type="scientific">Paenibacillus gansuensis</name>
    <dbReference type="NCBI Taxonomy" id="306542"/>
    <lineage>
        <taxon>Bacteria</taxon>
        <taxon>Bacillati</taxon>
        <taxon>Bacillota</taxon>
        <taxon>Bacilli</taxon>
        <taxon>Bacillales</taxon>
        <taxon>Paenibacillaceae</taxon>
        <taxon>Paenibacillus</taxon>
    </lineage>
</organism>
<name>A0ABW5PGS3_9BACL</name>